<feature type="compositionally biased region" description="Basic and acidic residues" evidence="1">
    <location>
        <begin position="303"/>
        <end position="319"/>
    </location>
</feature>
<evidence type="ECO:0000313" key="4">
    <source>
        <dbReference type="Proteomes" id="UP000053144"/>
    </source>
</evidence>
<dbReference type="Gramene" id="KOM34541">
    <property type="protein sequence ID" value="KOM34541"/>
    <property type="gene ID" value="LR48_Vigan02g069100"/>
</dbReference>
<proteinExistence type="predicted"/>
<dbReference type="EMBL" id="CM003372">
    <property type="protein sequence ID" value="KOM34541.1"/>
    <property type="molecule type" value="Genomic_DNA"/>
</dbReference>
<protein>
    <recommendedName>
        <fullName evidence="2">Putative plant transposon protein domain-containing protein</fullName>
    </recommendedName>
</protein>
<name>A0A0L9TVN8_PHAAN</name>
<dbReference type="Pfam" id="PF20167">
    <property type="entry name" value="Transposase_32"/>
    <property type="match status" value="1"/>
</dbReference>
<accession>A0A0L9TVN8</accession>
<gene>
    <name evidence="3" type="ORF">LR48_Vigan02g069100</name>
</gene>
<dbReference type="InterPro" id="IPR046796">
    <property type="entry name" value="Transposase_32_dom"/>
</dbReference>
<dbReference type="AlphaFoldDB" id="A0A0L9TVN8"/>
<organism evidence="3 4">
    <name type="scientific">Phaseolus angularis</name>
    <name type="common">Azuki bean</name>
    <name type="synonym">Vigna angularis</name>
    <dbReference type="NCBI Taxonomy" id="3914"/>
    <lineage>
        <taxon>Eukaryota</taxon>
        <taxon>Viridiplantae</taxon>
        <taxon>Streptophyta</taxon>
        <taxon>Embryophyta</taxon>
        <taxon>Tracheophyta</taxon>
        <taxon>Spermatophyta</taxon>
        <taxon>Magnoliopsida</taxon>
        <taxon>eudicotyledons</taxon>
        <taxon>Gunneridae</taxon>
        <taxon>Pentapetalae</taxon>
        <taxon>rosids</taxon>
        <taxon>fabids</taxon>
        <taxon>Fabales</taxon>
        <taxon>Fabaceae</taxon>
        <taxon>Papilionoideae</taxon>
        <taxon>50 kb inversion clade</taxon>
        <taxon>NPAAA clade</taxon>
        <taxon>indigoferoid/millettioid clade</taxon>
        <taxon>Phaseoleae</taxon>
        <taxon>Vigna</taxon>
    </lineage>
</organism>
<evidence type="ECO:0000259" key="2">
    <source>
        <dbReference type="Pfam" id="PF20167"/>
    </source>
</evidence>
<feature type="region of interest" description="Disordered" evidence="1">
    <location>
        <begin position="298"/>
        <end position="319"/>
    </location>
</feature>
<sequence>MNNFFFRTQGFLFQEWLFYSSLTKFVELEGDYYPNLVKVFYTNLKAERNCLVSKVKGVTINIVEAIWGIIAGFQSRGLKSHLGITSLNKVNIYNDCLRNPNMVGNYDSFCIDHLSKDERVCASVITLILLLRSKDQSLLTTKDVYLLNDLRIKIHTNWASVIVDRMLKVTSQNEYHLPYAVFISQVLRFHGVDVTNEITIGCTKRNVIEKLFLDHIGLRRNVYGWSYKDEYHLETKEAELINVDTSRHRFIPPTDFEKFVVDQFKRHDNKMSKLHKSLSKIHRKMDYASMINAFGGSLEDESQSEKNNADEKLLKMSDS</sequence>
<reference evidence="4" key="1">
    <citation type="journal article" date="2015" name="Proc. Natl. Acad. Sci. U.S.A.">
        <title>Genome sequencing of adzuki bean (Vigna angularis) provides insight into high starch and low fat accumulation and domestication.</title>
        <authorList>
            <person name="Yang K."/>
            <person name="Tian Z."/>
            <person name="Chen C."/>
            <person name="Luo L."/>
            <person name="Zhao B."/>
            <person name="Wang Z."/>
            <person name="Yu L."/>
            <person name="Li Y."/>
            <person name="Sun Y."/>
            <person name="Li W."/>
            <person name="Chen Y."/>
            <person name="Li Y."/>
            <person name="Zhang Y."/>
            <person name="Ai D."/>
            <person name="Zhao J."/>
            <person name="Shang C."/>
            <person name="Ma Y."/>
            <person name="Wu B."/>
            <person name="Wang M."/>
            <person name="Gao L."/>
            <person name="Sun D."/>
            <person name="Zhang P."/>
            <person name="Guo F."/>
            <person name="Wang W."/>
            <person name="Li Y."/>
            <person name="Wang J."/>
            <person name="Varshney R.K."/>
            <person name="Wang J."/>
            <person name="Ling H.Q."/>
            <person name="Wan P."/>
        </authorList>
    </citation>
    <scope>NUCLEOTIDE SEQUENCE</scope>
    <source>
        <strain evidence="4">cv. Jingnong 6</strain>
    </source>
</reference>
<evidence type="ECO:0000256" key="1">
    <source>
        <dbReference type="SAM" id="MobiDB-lite"/>
    </source>
</evidence>
<dbReference type="Proteomes" id="UP000053144">
    <property type="component" value="Chromosome 2"/>
</dbReference>
<feature type="domain" description="Putative plant transposon protein" evidence="2">
    <location>
        <begin position="23"/>
        <end position="193"/>
    </location>
</feature>
<evidence type="ECO:0000313" key="3">
    <source>
        <dbReference type="EMBL" id="KOM34541.1"/>
    </source>
</evidence>